<dbReference type="Pfam" id="PF00891">
    <property type="entry name" value="Methyltransf_2"/>
    <property type="match status" value="1"/>
</dbReference>
<gene>
    <name evidence="7" type="ORF">H6P81_013887</name>
</gene>
<dbReference type="Gene3D" id="1.10.10.10">
    <property type="entry name" value="Winged helix-like DNA-binding domain superfamily/Winged helix DNA-binding domain"/>
    <property type="match status" value="1"/>
</dbReference>
<dbReference type="PANTHER" id="PTHR11746">
    <property type="entry name" value="O-METHYLTRANSFERASE"/>
    <property type="match status" value="1"/>
</dbReference>
<organism evidence="7 8">
    <name type="scientific">Aristolochia fimbriata</name>
    <name type="common">White veined hardy Dutchman's pipe vine</name>
    <dbReference type="NCBI Taxonomy" id="158543"/>
    <lineage>
        <taxon>Eukaryota</taxon>
        <taxon>Viridiplantae</taxon>
        <taxon>Streptophyta</taxon>
        <taxon>Embryophyta</taxon>
        <taxon>Tracheophyta</taxon>
        <taxon>Spermatophyta</taxon>
        <taxon>Magnoliopsida</taxon>
        <taxon>Magnoliidae</taxon>
        <taxon>Piperales</taxon>
        <taxon>Aristolochiaceae</taxon>
        <taxon>Aristolochia</taxon>
    </lineage>
</organism>
<dbReference type="Pfam" id="PF08100">
    <property type="entry name" value="Dimerisation"/>
    <property type="match status" value="1"/>
</dbReference>
<evidence type="ECO:0000256" key="2">
    <source>
        <dbReference type="ARBA" id="ARBA00022679"/>
    </source>
</evidence>
<dbReference type="InterPro" id="IPR036390">
    <property type="entry name" value="WH_DNA-bd_sf"/>
</dbReference>
<reference evidence="7 8" key="1">
    <citation type="submission" date="2021-07" db="EMBL/GenBank/DDBJ databases">
        <title>The Aristolochia fimbriata genome: insights into angiosperm evolution, floral development and chemical biosynthesis.</title>
        <authorList>
            <person name="Jiao Y."/>
        </authorList>
    </citation>
    <scope>NUCLEOTIDE SEQUENCE [LARGE SCALE GENOMIC DNA]</scope>
    <source>
        <strain evidence="7">IBCAS-2021</strain>
        <tissue evidence="7">Leaf</tissue>
    </source>
</reference>
<dbReference type="PROSITE" id="PS51683">
    <property type="entry name" value="SAM_OMT_II"/>
    <property type="match status" value="1"/>
</dbReference>
<name>A0AAV7EHK3_ARIFI</name>
<protein>
    <recommendedName>
        <fullName evidence="9">Trans-resveratrol di-O-methyltransferase-like</fullName>
    </recommendedName>
</protein>
<accession>A0AAV7EHK3</accession>
<dbReference type="Proteomes" id="UP000825729">
    <property type="component" value="Unassembled WGS sequence"/>
</dbReference>
<feature type="domain" description="O-methyltransferase dimerisation" evidence="6">
    <location>
        <begin position="21"/>
        <end position="116"/>
    </location>
</feature>
<keyword evidence="3" id="KW-0949">S-adenosyl-L-methionine</keyword>
<dbReference type="GO" id="GO:0046983">
    <property type="term" value="F:protein dimerization activity"/>
    <property type="evidence" value="ECO:0007669"/>
    <property type="project" value="InterPro"/>
</dbReference>
<dbReference type="SUPFAM" id="SSF46785">
    <property type="entry name" value="Winged helix' DNA-binding domain"/>
    <property type="match status" value="1"/>
</dbReference>
<dbReference type="GO" id="GO:0032259">
    <property type="term" value="P:methylation"/>
    <property type="evidence" value="ECO:0007669"/>
    <property type="project" value="UniProtKB-KW"/>
</dbReference>
<evidence type="ECO:0000256" key="4">
    <source>
        <dbReference type="PIRSR" id="PIRSR005739-1"/>
    </source>
</evidence>
<comment type="caution">
    <text evidence="7">The sequence shown here is derived from an EMBL/GenBank/DDBJ whole genome shotgun (WGS) entry which is preliminary data.</text>
</comment>
<dbReference type="Gene3D" id="3.40.50.150">
    <property type="entry name" value="Vaccinia Virus protein VP39"/>
    <property type="match status" value="1"/>
</dbReference>
<keyword evidence="2" id="KW-0808">Transferase</keyword>
<dbReference type="InterPro" id="IPR001077">
    <property type="entry name" value="COMT_C"/>
</dbReference>
<dbReference type="FunFam" id="3.40.50.150:FF:000206">
    <property type="entry name" value="O-methyltransferase ZRP4"/>
    <property type="match status" value="1"/>
</dbReference>
<evidence type="ECO:0000256" key="1">
    <source>
        <dbReference type="ARBA" id="ARBA00022603"/>
    </source>
</evidence>
<dbReference type="SUPFAM" id="SSF53335">
    <property type="entry name" value="S-adenosyl-L-methionine-dependent methyltransferases"/>
    <property type="match status" value="1"/>
</dbReference>
<evidence type="ECO:0008006" key="9">
    <source>
        <dbReference type="Google" id="ProtNLM"/>
    </source>
</evidence>
<sequence length="373" mass="41526">MFNVEGDESRDRAQAQIQLWHDMLSYINPMSLKCAVELGIPDIIHNHGRPINLTTLAAAIPIPLDKTDHLRRLMRVLVHTGVFSVIQTSKQPGSSSEDDDEEKEELYALSPSYRILVKDNKDCQSPMLKILDPAIIKPWLFLSQWFKEEGSTAKSTPFELCHGCSMWELTNQFPELNVNFNEAMACDSRFIMRTLVTECAPVFDGLKSLVDVGGGTGFAATSLAQAFPNLQKITVLDLPHVVAGSVAPADSPLNFIGGDMFQGIPPADAVFLKWILHCWDDKGCVKVLKKCKEAIPRRGEGGKVIIVDMVLNSNREDHFFTETQLFSDLAMSVVLTGKEREEAQWKKIFEDAGFSHYNIVPVSGICSVIEVFP</sequence>
<dbReference type="GO" id="GO:0008171">
    <property type="term" value="F:O-methyltransferase activity"/>
    <property type="evidence" value="ECO:0007669"/>
    <property type="project" value="InterPro"/>
</dbReference>
<keyword evidence="1" id="KW-0489">Methyltransferase</keyword>
<dbReference type="InterPro" id="IPR036388">
    <property type="entry name" value="WH-like_DNA-bd_sf"/>
</dbReference>
<evidence type="ECO:0000256" key="3">
    <source>
        <dbReference type="ARBA" id="ARBA00022691"/>
    </source>
</evidence>
<evidence type="ECO:0000259" key="5">
    <source>
        <dbReference type="Pfam" id="PF00891"/>
    </source>
</evidence>
<dbReference type="InterPro" id="IPR016461">
    <property type="entry name" value="COMT-like"/>
</dbReference>
<dbReference type="PIRSF" id="PIRSF005739">
    <property type="entry name" value="O-mtase"/>
    <property type="match status" value="1"/>
</dbReference>
<evidence type="ECO:0000259" key="6">
    <source>
        <dbReference type="Pfam" id="PF08100"/>
    </source>
</evidence>
<proteinExistence type="predicted"/>
<evidence type="ECO:0000313" key="7">
    <source>
        <dbReference type="EMBL" id="KAG9447759.1"/>
    </source>
</evidence>
<feature type="active site" description="Proton acceptor" evidence="4">
    <location>
        <position position="277"/>
    </location>
</feature>
<keyword evidence="8" id="KW-1185">Reference proteome</keyword>
<dbReference type="EMBL" id="JAINDJ010000005">
    <property type="protein sequence ID" value="KAG9447759.1"/>
    <property type="molecule type" value="Genomic_DNA"/>
</dbReference>
<evidence type="ECO:0000313" key="8">
    <source>
        <dbReference type="Proteomes" id="UP000825729"/>
    </source>
</evidence>
<feature type="domain" description="O-methyltransferase C-terminal" evidence="5">
    <location>
        <begin position="139"/>
        <end position="355"/>
    </location>
</feature>
<dbReference type="InterPro" id="IPR012967">
    <property type="entry name" value="COMT_dimerisation"/>
</dbReference>
<dbReference type="InterPro" id="IPR029063">
    <property type="entry name" value="SAM-dependent_MTases_sf"/>
</dbReference>
<dbReference type="AlphaFoldDB" id="A0AAV7EHK3"/>
<dbReference type="FunFam" id="1.10.10.10:FF:000213">
    <property type="entry name" value="Coniferyl alcohol 9-O-methyltransferase"/>
    <property type="match status" value="1"/>
</dbReference>